<comment type="caution">
    <text evidence="1">The sequence shown here is derived from an EMBL/GenBank/DDBJ whole genome shotgun (WGS) entry which is preliminary data.</text>
</comment>
<name>S8C182_9LAMI</name>
<dbReference type="EMBL" id="AUSU01007574">
    <property type="protein sequence ID" value="EPS60434.1"/>
    <property type="molecule type" value="Genomic_DNA"/>
</dbReference>
<evidence type="ECO:0000313" key="2">
    <source>
        <dbReference type="Proteomes" id="UP000015453"/>
    </source>
</evidence>
<reference evidence="1 2" key="1">
    <citation type="journal article" date="2013" name="BMC Genomics">
        <title>The miniature genome of a carnivorous plant Genlisea aurea contains a low number of genes and short non-coding sequences.</title>
        <authorList>
            <person name="Leushkin E.V."/>
            <person name="Sutormin R.A."/>
            <person name="Nabieva E.R."/>
            <person name="Penin A.A."/>
            <person name="Kondrashov A.S."/>
            <person name="Logacheva M.D."/>
        </authorList>
    </citation>
    <scope>NUCLEOTIDE SEQUENCE [LARGE SCALE GENOMIC DNA]</scope>
</reference>
<evidence type="ECO:0000313" key="1">
    <source>
        <dbReference type="EMBL" id="EPS60434.1"/>
    </source>
</evidence>
<organism evidence="1 2">
    <name type="scientific">Genlisea aurea</name>
    <dbReference type="NCBI Taxonomy" id="192259"/>
    <lineage>
        <taxon>Eukaryota</taxon>
        <taxon>Viridiplantae</taxon>
        <taxon>Streptophyta</taxon>
        <taxon>Embryophyta</taxon>
        <taxon>Tracheophyta</taxon>
        <taxon>Spermatophyta</taxon>
        <taxon>Magnoliopsida</taxon>
        <taxon>eudicotyledons</taxon>
        <taxon>Gunneridae</taxon>
        <taxon>Pentapetalae</taxon>
        <taxon>asterids</taxon>
        <taxon>lamiids</taxon>
        <taxon>Lamiales</taxon>
        <taxon>Lentibulariaceae</taxon>
        <taxon>Genlisea</taxon>
    </lineage>
</organism>
<feature type="non-terminal residue" evidence="1">
    <location>
        <position position="79"/>
    </location>
</feature>
<sequence length="79" mass="9006">MSNELPVRATRDGAVTWRSEKAEENDRAKFDDGGACRAWGEVEQPTDSLRVVRCGRRFCRWSMKACTDTWQLRKLGGSL</sequence>
<proteinExistence type="predicted"/>
<dbReference type="Proteomes" id="UP000015453">
    <property type="component" value="Unassembled WGS sequence"/>
</dbReference>
<keyword evidence="2" id="KW-1185">Reference proteome</keyword>
<gene>
    <name evidence="1" type="ORF">M569_14369</name>
</gene>
<protein>
    <submittedName>
        <fullName evidence="1">Uncharacterized protein</fullName>
    </submittedName>
</protein>
<accession>S8C182</accession>
<dbReference type="AlphaFoldDB" id="S8C182"/>